<comment type="caution">
    <text evidence="21">The sequence shown here is derived from an EMBL/GenBank/DDBJ whole genome shotgun (WGS) entry which is preliminary data.</text>
</comment>
<comment type="cofactor">
    <cofactor evidence="1">
        <name>heme</name>
        <dbReference type="ChEBI" id="CHEBI:30413"/>
    </cofactor>
</comment>
<dbReference type="GO" id="GO:0005886">
    <property type="term" value="C:plasma membrane"/>
    <property type="evidence" value="ECO:0007669"/>
    <property type="project" value="UniProtKB-SubCell"/>
</dbReference>
<keyword evidence="13 19" id="KW-1133">Transmembrane helix</keyword>
<evidence type="ECO:0000313" key="21">
    <source>
        <dbReference type="EMBL" id="GIJ50522.1"/>
    </source>
</evidence>
<accession>A0A8J3YTU4</accession>
<dbReference type="GO" id="GO:0016491">
    <property type="term" value="F:oxidoreductase activity"/>
    <property type="evidence" value="ECO:0007669"/>
    <property type="project" value="InterPro"/>
</dbReference>
<protein>
    <recommendedName>
        <fullName evidence="4">Cytochrome bc1 complex cytochrome b subunit</fullName>
        <ecNumber evidence="3">7.1.1.8</ecNumber>
    </recommendedName>
    <alternativeName>
        <fullName evidence="17">Cytochrome bc1 reductase complex subunit QcrB</fullName>
    </alternativeName>
</protein>
<evidence type="ECO:0000256" key="12">
    <source>
        <dbReference type="ARBA" id="ARBA00022982"/>
    </source>
</evidence>
<dbReference type="AlphaFoldDB" id="A0A8J3YTU4"/>
<evidence type="ECO:0000256" key="14">
    <source>
        <dbReference type="ARBA" id="ARBA00023004"/>
    </source>
</evidence>
<dbReference type="FunFam" id="1.20.810.10:FF:000007">
    <property type="entry name" value="Ubiquinol-cytochrome C reductase B subunit"/>
    <property type="match status" value="1"/>
</dbReference>
<feature type="region of interest" description="Disordered" evidence="18">
    <location>
        <begin position="512"/>
        <end position="538"/>
    </location>
</feature>
<dbReference type="Gene3D" id="1.20.810.10">
    <property type="entry name" value="Cytochrome Bc1 Complex, Chain C"/>
    <property type="match status" value="1"/>
</dbReference>
<dbReference type="RefSeq" id="WP_203903943.1">
    <property type="nucleotide sequence ID" value="NZ_BOPF01000036.1"/>
</dbReference>
<keyword evidence="5" id="KW-0813">Transport</keyword>
<keyword evidence="9 19" id="KW-0812">Transmembrane</keyword>
<evidence type="ECO:0000313" key="22">
    <source>
        <dbReference type="Proteomes" id="UP000619260"/>
    </source>
</evidence>
<organism evidence="21 22">
    <name type="scientific">Virgisporangium aliadipatigenens</name>
    <dbReference type="NCBI Taxonomy" id="741659"/>
    <lineage>
        <taxon>Bacteria</taxon>
        <taxon>Bacillati</taxon>
        <taxon>Actinomycetota</taxon>
        <taxon>Actinomycetes</taxon>
        <taxon>Micromonosporales</taxon>
        <taxon>Micromonosporaceae</taxon>
        <taxon>Virgisporangium</taxon>
    </lineage>
</organism>
<feature type="transmembrane region" description="Helical" evidence="19">
    <location>
        <begin position="40"/>
        <end position="65"/>
    </location>
</feature>
<feature type="transmembrane region" description="Helical" evidence="19">
    <location>
        <begin position="373"/>
        <end position="392"/>
    </location>
</feature>
<keyword evidence="8" id="KW-0679">Respiratory chain</keyword>
<dbReference type="InterPro" id="IPR016174">
    <property type="entry name" value="Di-haem_cyt_TM"/>
</dbReference>
<feature type="transmembrane region" description="Helical" evidence="19">
    <location>
        <begin position="113"/>
        <end position="132"/>
    </location>
</feature>
<evidence type="ECO:0000256" key="3">
    <source>
        <dbReference type="ARBA" id="ARBA00012951"/>
    </source>
</evidence>
<evidence type="ECO:0000256" key="7">
    <source>
        <dbReference type="ARBA" id="ARBA00022617"/>
    </source>
</evidence>
<dbReference type="Proteomes" id="UP000619260">
    <property type="component" value="Unassembled WGS sequence"/>
</dbReference>
<dbReference type="EMBL" id="BOPF01000036">
    <property type="protein sequence ID" value="GIJ50522.1"/>
    <property type="molecule type" value="Genomic_DNA"/>
</dbReference>
<keyword evidence="14" id="KW-0408">Iron</keyword>
<evidence type="ECO:0000256" key="1">
    <source>
        <dbReference type="ARBA" id="ARBA00001971"/>
    </source>
</evidence>
<feature type="domain" description="Cytochrome b/b6 N-terminal region profile" evidence="20">
    <location>
        <begin position="15"/>
        <end position="241"/>
    </location>
</feature>
<dbReference type="PANTHER" id="PTHR19271">
    <property type="entry name" value="CYTOCHROME B"/>
    <property type="match status" value="1"/>
</dbReference>
<evidence type="ECO:0000256" key="11">
    <source>
        <dbReference type="ARBA" id="ARBA00022967"/>
    </source>
</evidence>
<dbReference type="Pfam" id="PF13631">
    <property type="entry name" value="Cytochrom_B_N_2"/>
    <property type="match status" value="1"/>
</dbReference>
<dbReference type="PROSITE" id="PS51002">
    <property type="entry name" value="CYTB_NTER"/>
    <property type="match status" value="1"/>
</dbReference>
<feature type="transmembrane region" description="Helical" evidence="19">
    <location>
        <begin position="263"/>
        <end position="283"/>
    </location>
</feature>
<evidence type="ECO:0000256" key="19">
    <source>
        <dbReference type="SAM" id="Phobius"/>
    </source>
</evidence>
<evidence type="ECO:0000256" key="15">
    <source>
        <dbReference type="ARBA" id="ARBA00023136"/>
    </source>
</evidence>
<keyword evidence="7" id="KW-0349">Heme</keyword>
<evidence type="ECO:0000256" key="8">
    <source>
        <dbReference type="ARBA" id="ARBA00022660"/>
    </source>
</evidence>
<evidence type="ECO:0000259" key="20">
    <source>
        <dbReference type="PROSITE" id="PS51002"/>
    </source>
</evidence>
<keyword evidence="22" id="KW-1185">Reference proteome</keyword>
<gene>
    <name evidence="21" type="primary">qcrB</name>
    <name evidence="21" type="ORF">Val02_74080</name>
</gene>
<feature type="transmembrane region" description="Helical" evidence="19">
    <location>
        <begin position="332"/>
        <end position="353"/>
    </location>
</feature>
<dbReference type="PANTHER" id="PTHR19271:SF16">
    <property type="entry name" value="CYTOCHROME B"/>
    <property type="match status" value="1"/>
</dbReference>
<dbReference type="EC" id="7.1.1.8" evidence="3"/>
<sequence>MKRRKLDLAALPAKSAEEVDARLTVATPLRRLLNKVFPDHWSFLLGEIALYSFIVLLLSGTYLALFFDPSMEEVVYDGAYSPLRGIGMSRAFESALELSFEVRGGLFMRQMHHWAALLFMAAIVVHMFRVFFTGAFRKPRELNWIIGSLLFWIGFLAGFTGYGLPDDALSGTGLRIAHAIMLSIPVIGSWVASSFFGGEFPGTVIVPRMYIAHVLLIPGVLLGLISAHMGLLVKQKHTQWPGPGRTNDNVVGVRMFPGFAAKAGGFFMIVFAVIALMAGLFQINPIWIFGPYQAATVSSASQPDWYVMFLDGSTRLMPPWEIRLFGYTLPPLFWPTVALPGVLTMLPLLYPFIEARFLKDNQAHHLLQRPRDVPTRTALGAMAVAFWAVLTLSGGNDVIAEQFHISLNAMTWAGRIGLIVVPPLAYYIAYRVCLALQQHDREVLAHGVETGIIKRLPDGGFVEIHQPLAPLDAHGHPEPLEYLGAPVPKKMNRLGALLPTVRGFFYPIEKPAPPVRLDQPSEAPVSPAPARSEITTGS</sequence>
<evidence type="ECO:0000256" key="10">
    <source>
        <dbReference type="ARBA" id="ARBA00022723"/>
    </source>
</evidence>
<feature type="transmembrane region" description="Helical" evidence="19">
    <location>
        <begin position="144"/>
        <end position="164"/>
    </location>
</feature>
<keyword evidence="15 19" id="KW-0472">Membrane</keyword>
<keyword evidence="10" id="KW-0479">Metal-binding</keyword>
<feature type="transmembrane region" description="Helical" evidence="19">
    <location>
        <begin position="412"/>
        <end position="430"/>
    </location>
</feature>
<dbReference type="SUPFAM" id="SSF81342">
    <property type="entry name" value="Transmembrane di-heme cytochromes"/>
    <property type="match status" value="1"/>
</dbReference>
<feature type="transmembrane region" description="Helical" evidence="19">
    <location>
        <begin position="176"/>
        <end position="198"/>
    </location>
</feature>
<evidence type="ECO:0000256" key="13">
    <source>
        <dbReference type="ARBA" id="ARBA00022989"/>
    </source>
</evidence>
<proteinExistence type="predicted"/>
<keyword evidence="6" id="KW-1003">Cell membrane</keyword>
<evidence type="ECO:0000256" key="2">
    <source>
        <dbReference type="ARBA" id="ARBA00004651"/>
    </source>
</evidence>
<evidence type="ECO:0000256" key="4">
    <source>
        <dbReference type="ARBA" id="ARBA00016116"/>
    </source>
</evidence>
<dbReference type="InterPro" id="IPR027387">
    <property type="entry name" value="Cytb/b6-like_sf"/>
</dbReference>
<comment type="catalytic activity">
    <reaction evidence="16">
        <text>a quinol + 2 Fe(III)-[cytochrome c](out) = a quinone + 2 Fe(II)-[cytochrome c](out) + 2 H(+)(out)</text>
        <dbReference type="Rhea" id="RHEA:11484"/>
        <dbReference type="Rhea" id="RHEA-COMP:10350"/>
        <dbReference type="Rhea" id="RHEA-COMP:14399"/>
        <dbReference type="ChEBI" id="CHEBI:15378"/>
        <dbReference type="ChEBI" id="CHEBI:24646"/>
        <dbReference type="ChEBI" id="CHEBI:29033"/>
        <dbReference type="ChEBI" id="CHEBI:29034"/>
        <dbReference type="ChEBI" id="CHEBI:132124"/>
        <dbReference type="EC" id="7.1.1.8"/>
    </reaction>
</comment>
<dbReference type="InterPro" id="IPR005797">
    <property type="entry name" value="Cyt_b/b6_N"/>
</dbReference>
<evidence type="ECO:0000256" key="5">
    <source>
        <dbReference type="ARBA" id="ARBA00022448"/>
    </source>
</evidence>
<keyword evidence="11" id="KW-1278">Translocase</keyword>
<comment type="subcellular location">
    <subcellularLocation>
        <location evidence="2">Cell membrane</location>
        <topology evidence="2">Multi-pass membrane protein</topology>
    </subcellularLocation>
</comment>
<keyword evidence="12" id="KW-0249">Electron transport</keyword>
<dbReference type="GO" id="GO:0046872">
    <property type="term" value="F:metal ion binding"/>
    <property type="evidence" value="ECO:0007669"/>
    <property type="project" value="UniProtKB-KW"/>
</dbReference>
<evidence type="ECO:0000256" key="17">
    <source>
        <dbReference type="ARBA" id="ARBA00029568"/>
    </source>
</evidence>
<reference evidence="21" key="1">
    <citation type="submission" date="2021-01" db="EMBL/GenBank/DDBJ databases">
        <title>Whole genome shotgun sequence of Virgisporangium aliadipatigenens NBRC 105644.</title>
        <authorList>
            <person name="Komaki H."/>
            <person name="Tamura T."/>
        </authorList>
    </citation>
    <scope>NUCLEOTIDE SEQUENCE</scope>
    <source>
        <strain evidence="21">NBRC 105644</strain>
    </source>
</reference>
<evidence type="ECO:0000256" key="16">
    <source>
        <dbReference type="ARBA" id="ARBA00029351"/>
    </source>
</evidence>
<evidence type="ECO:0000256" key="18">
    <source>
        <dbReference type="SAM" id="MobiDB-lite"/>
    </source>
</evidence>
<dbReference type="GO" id="GO:0022904">
    <property type="term" value="P:respiratory electron transport chain"/>
    <property type="evidence" value="ECO:0007669"/>
    <property type="project" value="InterPro"/>
</dbReference>
<dbReference type="GO" id="GO:0008121">
    <property type="term" value="F:quinol-cytochrome-c reductase activity"/>
    <property type="evidence" value="ECO:0007669"/>
    <property type="project" value="UniProtKB-EC"/>
</dbReference>
<name>A0A8J3YTU4_9ACTN</name>
<evidence type="ECO:0000256" key="9">
    <source>
        <dbReference type="ARBA" id="ARBA00022692"/>
    </source>
</evidence>
<evidence type="ECO:0000256" key="6">
    <source>
        <dbReference type="ARBA" id="ARBA00022475"/>
    </source>
</evidence>
<feature type="transmembrane region" description="Helical" evidence="19">
    <location>
        <begin position="210"/>
        <end position="233"/>
    </location>
</feature>